<evidence type="ECO:0000256" key="3">
    <source>
        <dbReference type="SAM" id="MobiDB-lite"/>
    </source>
</evidence>
<proteinExistence type="inferred from homology"/>
<feature type="compositionally biased region" description="Polar residues" evidence="3">
    <location>
        <begin position="115"/>
        <end position="131"/>
    </location>
</feature>
<dbReference type="GO" id="GO:0000812">
    <property type="term" value="C:Swr1 complex"/>
    <property type="evidence" value="ECO:0007669"/>
    <property type="project" value="TreeGrafter"/>
</dbReference>
<evidence type="ECO:0000259" key="4">
    <source>
        <dbReference type="PROSITE" id="PS51279"/>
    </source>
</evidence>
<evidence type="ECO:0000256" key="2">
    <source>
        <dbReference type="ARBA" id="ARBA00019138"/>
    </source>
</evidence>
<dbReference type="PANTHER" id="PTHR48407:SF1">
    <property type="entry name" value="CRANIOFACIAL DEVELOPMENT PROTEIN 1"/>
    <property type="match status" value="1"/>
</dbReference>
<feature type="compositionally biased region" description="Low complexity" evidence="3">
    <location>
        <begin position="132"/>
        <end position="154"/>
    </location>
</feature>
<feature type="domain" description="BCNT-C" evidence="4">
    <location>
        <begin position="165"/>
        <end position="251"/>
    </location>
</feature>
<gene>
    <name evidence="5" type="ORF">C8J55DRAFT_530765</name>
</gene>
<feature type="region of interest" description="Disordered" evidence="3">
    <location>
        <begin position="99"/>
        <end position="185"/>
    </location>
</feature>
<comment type="similarity">
    <text evidence="1">Belongs to the SWC5 family.</text>
</comment>
<feature type="compositionally biased region" description="Basic and acidic residues" evidence="3">
    <location>
        <begin position="45"/>
        <end position="58"/>
    </location>
</feature>
<dbReference type="InterPro" id="IPR027124">
    <property type="entry name" value="Swc5/CFDP1/2"/>
</dbReference>
<evidence type="ECO:0000313" key="6">
    <source>
        <dbReference type="Proteomes" id="UP001150238"/>
    </source>
</evidence>
<protein>
    <recommendedName>
        <fullName evidence="2">SWR1-complex protein 5</fullName>
    </recommendedName>
</protein>
<dbReference type="PANTHER" id="PTHR48407">
    <property type="entry name" value="CRANIOFACIAL DEVELOPMENT PROTEIN 1"/>
    <property type="match status" value="1"/>
</dbReference>
<dbReference type="EMBL" id="JANVFS010000063">
    <property type="protein sequence ID" value="KAJ4464012.1"/>
    <property type="molecule type" value="Genomic_DNA"/>
</dbReference>
<evidence type="ECO:0000256" key="1">
    <source>
        <dbReference type="ARBA" id="ARBA00010465"/>
    </source>
</evidence>
<reference evidence="5" key="2">
    <citation type="journal article" date="2023" name="Proc. Natl. Acad. Sci. U.S.A.">
        <title>A global phylogenomic analysis of the shiitake genus Lentinula.</title>
        <authorList>
            <person name="Sierra-Patev S."/>
            <person name="Min B."/>
            <person name="Naranjo-Ortiz M."/>
            <person name="Looney B."/>
            <person name="Konkel Z."/>
            <person name="Slot J.C."/>
            <person name="Sakamoto Y."/>
            <person name="Steenwyk J.L."/>
            <person name="Rokas A."/>
            <person name="Carro J."/>
            <person name="Camarero S."/>
            <person name="Ferreira P."/>
            <person name="Molpeceres G."/>
            <person name="Ruiz-Duenas F.J."/>
            <person name="Serrano A."/>
            <person name="Henrissat B."/>
            <person name="Drula E."/>
            <person name="Hughes K.W."/>
            <person name="Mata J.L."/>
            <person name="Ishikawa N.K."/>
            <person name="Vargas-Isla R."/>
            <person name="Ushijima S."/>
            <person name="Smith C.A."/>
            <person name="Donoghue J."/>
            <person name="Ahrendt S."/>
            <person name="Andreopoulos W."/>
            <person name="He G."/>
            <person name="LaButti K."/>
            <person name="Lipzen A."/>
            <person name="Ng V."/>
            <person name="Riley R."/>
            <person name="Sandor L."/>
            <person name="Barry K."/>
            <person name="Martinez A.T."/>
            <person name="Xiao Y."/>
            <person name="Gibbons J.G."/>
            <person name="Terashima K."/>
            <person name="Grigoriev I.V."/>
            <person name="Hibbett D."/>
        </authorList>
    </citation>
    <scope>NUCLEOTIDE SEQUENCE</scope>
    <source>
        <strain evidence="5">Sp2 HRB7682 ss15</strain>
    </source>
</reference>
<sequence>MLNSDSEDEEYVPDEKAEKSSTSSDSEPEAKRPRTELPETEDPETQQRKRQELWKAFKESVTSGKDAVDSKATREKENTIRIEKRYIFAGKEIREVVEVPADSDEANKWPRVSPELTSASISSPANDSASDTFETTLITSATTSGTSSSFTQTSQKPSGPKRGPRKSKITLGEIPGTLRSARPTKLTTLEKSAMDWRSHVSEQDNNALKDELEANRKQGGGGYLEKVEFLERVSERRESLLDSSKSGKRRRG</sequence>
<accession>A0A9W8ZQD0</accession>
<dbReference type="InterPro" id="IPR011421">
    <property type="entry name" value="BCNT-C"/>
</dbReference>
<organism evidence="5 6">
    <name type="scientific">Lentinula lateritia</name>
    <dbReference type="NCBI Taxonomy" id="40482"/>
    <lineage>
        <taxon>Eukaryota</taxon>
        <taxon>Fungi</taxon>
        <taxon>Dikarya</taxon>
        <taxon>Basidiomycota</taxon>
        <taxon>Agaricomycotina</taxon>
        <taxon>Agaricomycetes</taxon>
        <taxon>Agaricomycetidae</taxon>
        <taxon>Agaricales</taxon>
        <taxon>Marasmiineae</taxon>
        <taxon>Omphalotaceae</taxon>
        <taxon>Lentinula</taxon>
    </lineage>
</organism>
<feature type="region of interest" description="Disordered" evidence="3">
    <location>
        <begin position="1"/>
        <end position="80"/>
    </location>
</feature>
<feature type="compositionally biased region" description="Basic and acidic residues" evidence="3">
    <location>
        <begin position="28"/>
        <end position="37"/>
    </location>
</feature>
<dbReference type="Proteomes" id="UP001150238">
    <property type="component" value="Unassembled WGS sequence"/>
</dbReference>
<dbReference type="Pfam" id="PF07572">
    <property type="entry name" value="BCNT"/>
    <property type="match status" value="1"/>
</dbReference>
<comment type="caution">
    <text evidence="5">The sequence shown here is derived from an EMBL/GenBank/DDBJ whole genome shotgun (WGS) entry which is preliminary data.</text>
</comment>
<dbReference type="PROSITE" id="PS51279">
    <property type="entry name" value="BCNT_C"/>
    <property type="match status" value="1"/>
</dbReference>
<name>A0A9W8ZQD0_9AGAR</name>
<reference evidence="5" key="1">
    <citation type="submission" date="2022-08" db="EMBL/GenBank/DDBJ databases">
        <authorList>
            <consortium name="DOE Joint Genome Institute"/>
            <person name="Min B."/>
            <person name="Riley R."/>
            <person name="Sierra-Patev S."/>
            <person name="Naranjo-Ortiz M."/>
            <person name="Looney B."/>
            <person name="Konkel Z."/>
            <person name="Slot J.C."/>
            <person name="Sakamoto Y."/>
            <person name="Steenwyk J.L."/>
            <person name="Rokas A."/>
            <person name="Carro J."/>
            <person name="Camarero S."/>
            <person name="Ferreira P."/>
            <person name="Molpeceres G."/>
            <person name="Ruiz-Duenas F.J."/>
            <person name="Serrano A."/>
            <person name="Henrissat B."/>
            <person name="Drula E."/>
            <person name="Hughes K.W."/>
            <person name="Mata J.L."/>
            <person name="Ishikawa N.K."/>
            <person name="Vargas-Isla R."/>
            <person name="Ushijima S."/>
            <person name="Smith C.A."/>
            <person name="Ahrendt S."/>
            <person name="Andreopoulos W."/>
            <person name="He G."/>
            <person name="Labutti K."/>
            <person name="Lipzen A."/>
            <person name="Ng V."/>
            <person name="Sandor L."/>
            <person name="Barry K."/>
            <person name="Martinez A.T."/>
            <person name="Xiao Y."/>
            <person name="Gibbons J.G."/>
            <person name="Terashima K."/>
            <person name="Hibbett D.S."/>
            <person name="Grigoriev I.V."/>
        </authorList>
    </citation>
    <scope>NUCLEOTIDE SEQUENCE</scope>
    <source>
        <strain evidence="5">Sp2 HRB7682 ss15</strain>
    </source>
</reference>
<dbReference type="AlphaFoldDB" id="A0A9W8ZQD0"/>
<feature type="compositionally biased region" description="Basic and acidic residues" evidence="3">
    <location>
        <begin position="66"/>
        <end position="80"/>
    </location>
</feature>
<evidence type="ECO:0000313" key="5">
    <source>
        <dbReference type="EMBL" id="KAJ4464012.1"/>
    </source>
</evidence>
<feature type="compositionally biased region" description="Acidic residues" evidence="3">
    <location>
        <begin position="1"/>
        <end position="12"/>
    </location>
</feature>